<reference evidence="8 9" key="1">
    <citation type="submission" date="2014-09" db="EMBL/GenBank/DDBJ databases">
        <title>Draft Genome Sequence of Draconibacterium sp. JN14CK-3.</title>
        <authorList>
            <person name="Dong C."/>
            <person name="Lai Q."/>
            <person name="Shao Z."/>
        </authorList>
    </citation>
    <scope>NUCLEOTIDE SEQUENCE [LARGE SCALE GENOMIC DNA]</scope>
    <source>
        <strain evidence="8 9">JN14CK-3</strain>
    </source>
</reference>
<keyword evidence="5 6" id="KW-0472">Membrane</keyword>
<comment type="caution">
    <text evidence="8">The sequence shown here is derived from an EMBL/GenBank/DDBJ whole genome shotgun (WGS) entry which is preliminary data.</text>
</comment>
<dbReference type="AlphaFoldDB" id="A0A0D8JG48"/>
<feature type="transmembrane region" description="Helical" evidence="6">
    <location>
        <begin position="20"/>
        <end position="40"/>
    </location>
</feature>
<protein>
    <recommendedName>
        <fullName evidence="7">RDD domain-containing protein</fullName>
    </recommendedName>
</protein>
<dbReference type="InterPro" id="IPR051791">
    <property type="entry name" value="Pra-immunoreactive"/>
</dbReference>
<accession>A0A0D8JG48</accession>
<dbReference type="Proteomes" id="UP000032544">
    <property type="component" value="Unassembled WGS sequence"/>
</dbReference>
<evidence type="ECO:0000259" key="7">
    <source>
        <dbReference type="Pfam" id="PF06271"/>
    </source>
</evidence>
<evidence type="ECO:0000313" key="9">
    <source>
        <dbReference type="Proteomes" id="UP000032544"/>
    </source>
</evidence>
<feature type="domain" description="RDD" evidence="7">
    <location>
        <begin position="6"/>
        <end position="117"/>
    </location>
</feature>
<dbReference type="InterPro" id="IPR010432">
    <property type="entry name" value="RDD"/>
</dbReference>
<proteinExistence type="predicted"/>
<organism evidence="8 9">
    <name type="scientific">Draconibacterium sediminis</name>
    <dbReference type="NCBI Taxonomy" id="1544798"/>
    <lineage>
        <taxon>Bacteria</taxon>
        <taxon>Pseudomonadati</taxon>
        <taxon>Bacteroidota</taxon>
        <taxon>Bacteroidia</taxon>
        <taxon>Marinilabiliales</taxon>
        <taxon>Prolixibacteraceae</taxon>
        <taxon>Draconibacterium</taxon>
    </lineage>
</organism>
<dbReference type="STRING" id="1544798.LH29_09540"/>
<evidence type="ECO:0000313" key="8">
    <source>
        <dbReference type="EMBL" id="KJF45571.1"/>
    </source>
</evidence>
<evidence type="ECO:0000256" key="5">
    <source>
        <dbReference type="ARBA" id="ARBA00023136"/>
    </source>
</evidence>
<evidence type="ECO:0000256" key="4">
    <source>
        <dbReference type="ARBA" id="ARBA00022989"/>
    </source>
</evidence>
<dbReference type="Pfam" id="PF06271">
    <property type="entry name" value="RDD"/>
    <property type="match status" value="1"/>
</dbReference>
<gene>
    <name evidence="8" type="ORF">LH29_09540</name>
</gene>
<evidence type="ECO:0000256" key="2">
    <source>
        <dbReference type="ARBA" id="ARBA00022475"/>
    </source>
</evidence>
<evidence type="ECO:0000256" key="1">
    <source>
        <dbReference type="ARBA" id="ARBA00004651"/>
    </source>
</evidence>
<evidence type="ECO:0000256" key="3">
    <source>
        <dbReference type="ARBA" id="ARBA00022692"/>
    </source>
</evidence>
<keyword evidence="4 6" id="KW-1133">Transmembrane helix</keyword>
<evidence type="ECO:0000256" key="6">
    <source>
        <dbReference type="SAM" id="Phobius"/>
    </source>
</evidence>
<keyword evidence="9" id="KW-1185">Reference proteome</keyword>
<keyword evidence="3 6" id="KW-0812">Transmembrane</keyword>
<dbReference type="GO" id="GO:0005886">
    <property type="term" value="C:plasma membrane"/>
    <property type="evidence" value="ECO:0007669"/>
    <property type="project" value="UniProtKB-SubCell"/>
</dbReference>
<dbReference type="EMBL" id="JRHC01000001">
    <property type="protein sequence ID" value="KJF45571.1"/>
    <property type="molecule type" value="Genomic_DNA"/>
</dbReference>
<dbReference type="PANTHER" id="PTHR36115">
    <property type="entry name" value="PROLINE-RICH ANTIGEN HOMOLOG-RELATED"/>
    <property type="match status" value="1"/>
</dbReference>
<feature type="transmembrane region" description="Helical" evidence="6">
    <location>
        <begin position="52"/>
        <end position="69"/>
    </location>
</feature>
<name>A0A0D8JG48_9BACT</name>
<sequence length="143" mass="16243">MIKDSADTGKRFANHILDRIFAFIFMLVVFFTLGVVTEIVRPGAIDSIVDNTFLLYCMVFLIYYLYFVISEASTGRTLGKLITGTKVVTIDGEQPGFATILLRSICRFIPFEAFSFLTESQTGWHDRLSKTRVIVVKKQKIKT</sequence>
<comment type="subcellular location">
    <subcellularLocation>
        <location evidence="1">Cell membrane</location>
        <topology evidence="1">Multi-pass membrane protein</topology>
    </subcellularLocation>
</comment>
<dbReference type="PANTHER" id="PTHR36115:SF4">
    <property type="entry name" value="MEMBRANE PROTEIN"/>
    <property type="match status" value="1"/>
</dbReference>
<keyword evidence="2" id="KW-1003">Cell membrane</keyword>